<dbReference type="EMBL" id="LDWR01000012">
    <property type="protein sequence ID" value="KML60937.1"/>
    <property type="molecule type" value="Genomic_DNA"/>
</dbReference>
<dbReference type="AlphaFoldDB" id="A0A0J5XDP8"/>
<dbReference type="Pfam" id="PF20028">
    <property type="entry name" value="VMAP-C"/>
    <property type="match status" value="1"/>
</dbReference>
<evidence type="ECO:0000313" key="4">
    <source>
        <dbReference type="Proteomes" id="UP000036338"/>
    </source>
</evidence>
<accession>A0A0J5XDP8</accession>
<dbReference type="Gene3D" id="3.40.50.1460">
    <property type="match status" value="1"/>
</dbReference>
<evidence type="ECO:0000259" key="2">
    <source>
        <dbReference type="Pfam" id="PF20028"/>
    </source>
</evidence>
<gene>
    <name evidence="3" type="ORF">VL15_07465</name>
</gene>
<organism evidence="3 4">
    <name type="scientific">Burkholderia cepacia</name>
    <name type="common">Pseudomonas cepacia</name>
    <dbReference type="NCBI Taxonomy" id="292"/>
    <lineage>
        <taxon>Bacteria</taxon>
        <taxon>Pseudomonadati</taxon>
        <taxon>Pseudomonadota</taxon>
        <taxon>Betaproteobacteria</taxon>
        <taxon>Burkholderiales</taxon>
        <taxon>Burkholderiaceae</taxon>
        <taxon>Burkholderia</taxon>
        <taxon>Burkholderia cepacia complex</taxon>
    </lineage>
</organism>
<dbReference type="PATRIC" id="fig|292.27.peg.884"/>
<dbReference type="InterPro" id="IPR045449">
    <property type="entry name" value="VMAP-M4"/>
</dbReference>
<feature type="domain" description="vWA-MoxR associated protein C-terminal" evidence="2">
    <location>
        <begin position="401"/>
        <end position="642"/>
    </location>
</feature>
<evidence type="ECO:0000313" key="3">
    <source>
        <dbReference type="EMBL" id="KML60937.1"/>
    </source>
</evidence>
<evidence type="ECO:0008006" key="5">
    <source>
        <dbReference type="Google" id="ProtNLM"/>
    </source>
</evidence>
<dbReference type="Pfam" id="PF19966">
    <property type="entry name" value="VMAP-M4"/>
    <property type="match status" value="1"/>
</dbReference>
<dbReference type="InterPro" id="IPR045450">
    <property type="entry name" value="VMAP_C"/>
</dbReference>
<evidence type="ECO:0000259" key="1">
    <source>
        <dbReference type="Pfam" id="PF19966"/>
    </source>
</evidence>
<proteinExistence type="predicted"/>
<protein>
    <recommendedName>
        <fullName evidence="5">Caspase family protein</fullName>
    </recommendedName>
</protein>
<sequence length="661" mass="73851">MMLDVAPDQVYAVVVGIDHYGYGPDWTLAGPARDAQRFADWLLGQGVPLKNIAVFLSESSWQEPEIKAWKARLRDEISERLATADRISSYFAAELFPKLRTLRRQPCALLVYWGGHGVLDDREWRQYLLTTDAEPNNPKCICVQHMLRAAACRSMEHVQKQVLIFDVCATSFGSLGETNQPMVVALSGTGEFALATTQYHIYAASKGQQTKDDKEKQRGVFSALFLQALANQNSCTLADVEAAFKAIEHHPELEDQYPVLRKDGYSVDHRGRANPPLSSLARDLLSVTAGLRLNPKSTQRAYLRSLPSSGRSVTGTDLQAYIKDLDDTRPEFDDAAPPLIEFAKRLADICNKPELAQWARANAPDGTYMLLEGKLDAELRVAQRPHADLFVLMEQRDSAAIQWWLETPDDRSDTQRMTIACAPGNPLPTLQEHLPDIIDTALGYIYDNQDLRIGFIVPTELLIAGFENIIVNSETGDRRPLIAGYQVLYHWAEPLTVSNLHPRFVSRRRETQLAISNYITNGGSARLVWLNAGSADGANPKFYDATAQQIGTPGPVCLALEHVSSDSEDTRIHSLAASLRAGIPCLLWLPQPDDPGQSEIRRAKVQRSFDRHELARAPLRVPHEQANDYEMPTIEGLGIVWDLPEYLPKAARHQHRFHDPS</sequence>
<dbReference type="Proteomes" id="UP000036338">
    <property type="component" value="Unassembled WGS sequence"/>
</dbReference>
<reference evidence="3 4" key="1">
    <citation type="submission" date="2015-05" db="EMBL/GenBank/DDBJ databases">
        <title>Draft genome of Burkholderia cepacia LK29.</title>
        <authorList>
            <person name="Chan X.Y."/>
        </authorList>
    </citation>
    <scope>NUCLEOTIDE SEQUENCE [LARGE SCALE GENOMIC DNA]</scope>
    <source>
        <strain evidence="3 4">LK29</strain>
    </source>
</reference>
<dbReference type="RefSeq" id="WP_048244481.1">
    <property type="nucleotide sequence ID" value="NZ_LDWR01000012.1"/>
</dbReference>
<feature type="domain" description="vWA-MoxR associated protein middle region 4" evidence="1">
    <location>
        <begin position="293"/>
        <end position="378"/>
    </location>
</feature>
<comment type="caution">
    <text evidence="3">The sequence shown here is derived from an EMBL/GenBank/DDBJ whole genome shotgun (WGS) entry which is preliminary data.</text>
</comment>
<name>A0A0J5XDP8_BURCE</name>